<dbReference type="Pfam" id="PF02604">
    <property type="entry name" value="PhdYeFM_antitox"/>
    <property type="match status" value="1"/>
</dbReference>
<evidence type="ECO:0000256" key="1">
    <source>
        <dbReference type="ARBA" id="ARBA00009981"/>
    </source>
</evidence>
<reference evidence="3 4" key="1">
    <citation type="submission" date="2021-12" db="EMBL/GenBank/DDBJ databases">
        <title>Discovery of the Pendulisporaceae a myxobacterial family with distinct sporulation behavior and unique specialized metabolism.</title>
        <authorList>
            <person name="Garcia R."/>
            <person name="Popoff A."/>
            <person name="Bader C.D."/>
            <person name="Loehr J."/>
            <person name="Walesch S."/>
            <person name="Walt C."/>
            <person name="Boldt J."/>
            <person name="Bunk B."/>
            <person name="Haeckl F.J.F.P.J."/>
            <person name="Gunesch A.P."/>
            <person name="Birkelbach J."/>
            <person name="Nuebel U."/>
            <person name="Pietschmann T."/>
            <person name="Bach T."/>
            <person name="Mueller R."/>
        </authorList>
    </citation>
    <scope>NUCLEOTIDE SEQUENCE [LARGE SCALE GENOMIC DNA]</scope>
    <source>
        <strain evidence="3 4">MSr11954</strain>
    </source>
</reference>
<dbReference type="InterPro" id="IPR036165">
    <property type="entry name" value="YefM-like_sf"/>
</dbReference>
<protein>
    <recommendedName>
        <fullName evidence="2">Antitoxin</fullName>
    </recommendedName>
</protein>
<accession>A0ABZ2M0Z1</accession>
<dbReference type="NCBIfam" id="TIGR01552">
    <property type="entry name" value="phd_fam"/>
    <property type="match status" value="1"/>
</dbReference>
<evidence type="ECO:0000313" key="3">
    <source>
        <dbReference type="EMBL" id="WXB16652.1"/>
    </source>
</evidence>
<organism evidence="3 4">
    <name type="scientific">Pendulispora albinea</name>
    <dbReference type="NCBI Taxonomy" id="2741071"/>
    <lineage>
        <taxon>Bacteria</taxon>
        <taxon>Pseudomonadati</taxon>
        <taxon>Myxococcota</taxon>
        <taxon>Myxococcia</taxon>
        <taxon>Myxococcales</taxon>
        <taxon>Sorangiineae</taxon>
        <taxon>Pendulisporaceae</taxon>
        <taxon>Pendulispora</taxon>
    </lineage>
</organism>
<dbReference type="PANTHER" id="PTHR35377:SF7">
    <property type="entry name" value="SSL1004 PROTEIN"/>
    <property type="match status" value="1"/>
</dbReference>
<name>A0ABZ2M0Z1_9BACT</name>
<comment type="similarity">
    <text evidence="1 2">Belongs to the phD/YefM antitoxin family.</text>
</comment>
<evidence type="ECO:0000313" key="4">
    <source>
        <dbReference type="Proteomes" id="UP001370348"/>
    </source>
</evidence>
<evidence type="ECO:0000256" key="2">
    <source>
        <dbReference type="RuleBase" id="RU362080"/>
    </source>
</evidence>
<keyword evidence="4" id="KW-1185">Reference proteome</keyword>
<sequence length="76" mass="8484">MKEVNVHEAKTHLSRLLQRVSAGEEIVIARGGRPIAKIVPYRETPQRIFGIDEGVFDVPDDFDAPLPQDVLAAFSR</sequence>
<proteinExistence type="inferred from homology"/>
<gene>
    <name evidence="3" type="ORF">LZC94_05090</name>
</gene>
<dbReference type="RefSeq" id="WP_394826279.1">
    <property type="nucleotide sequence ID" value="NZ_CP089984.1"/>
</dbReference>
<dbReference type="PANTHER" id="PTHR35377">
    <property type="entry name" value="ANTITOXIN VAPB49-RELATED-RELATED"/>
    <property type="match status" value="1"/>
</dbReference>
<dbReference type="InterPro" id="IPR051416">
    <property type="entry name" value="phD-YefM_TA_antitoxins"/>
</dbReference>
<dbReference type="Proteomes" id="UP001370348">
    <property type="component" value="Chromosome"/>
</dbReference>
<dbReference type="EMBL" id="CP089984">
    <property type="protein sequence ID" value="WXB16652.1"/>
    <property type="molecule type" value="Genomic_DNA"/>
</dbReference>
<comment type="function">
    <text evidence="2">Antitoxin component of a type II toxin-antitoxin (TA) system.</text>
</comment>
<dbReference type="Gene3D" id="3.40.1620.10">
    <property type="entry name" value="YefM-like domain"/>
    <property type="match status" value="1"/>
</dbReference>
<dbReference type="SUPFAM" id="SSF143120">
    <property type="entry name" value="YefM-like"/>
    <property type="match status" value="1"/>
</dbReference>
<dbReference type="InterPro" id="IPR006442">
    <property type="entry name" value="Antitoxin_Phd/YefM"/>
</dbReference>